<dbReference type="InterPro" id="IPR027417">
    <property type="entry name" value="P-loop_NTPase"/>
</dbReference>
<evidence type="ECO:0000259" key="1">
    <source>
        <dbReference type="SMART" id="SM00487"/>
    </source>
</evidence>
<dbReference type="Gene3D" id="3.40.50.300">
    <property type="entry name" value="P-loop containing nucleotide triphosphate hydrolases"/>
    <property type="match status" value="2"/>
</dbReference>
<feature type="domain" description="Helicase ATP-binding" evidence="1">
    <location>
        <begin position="13"/>
        <end position="335"/>
    </location>
</feature>
<sequence length="973" mass="112613">MLQFNIDEIEKRTLSGLKDFQRATVERVDYLFRHNQNRVLVADEVGMGKTLIARGAIVKTARLRIEEKDDLFKVIYICSNQNIANQNIRKLDVTGKNAIGSVSDTRLSMQHLKITEQENDPQIKEGFIQLIPLTPETSFRMTTGGGSVQERALMYAILRRMPDFKGHVTSLEKFMIMDAVKAWDGWAKWNFENRVAECEKMTKGVYPQNVIEKILNYQEYESIRDMLLNHLHERRYNKQLTYSNYYVMNKLRVMFARISVSMLEPDLVIMDEFQRFKFLLSSDDSELGILAHSFLSGHDTRVLLLSATPYKLYSTLEEIDENQLDEHYAEFFQVMNFLFDDEVKDIKFKEVWKNYSHALSELKAGDSAIIRMKELAENAMYQGVSRTERISVMDSGDYTDDSSVKHHLQIDENDINSYIQMSRLLSKTDSNHSLPVDYAKSCPYLMSFMKKYKIKEQIEKYYIKHPDEFGSEREQCLLWLNRNKINKYDELPKTNARLEALKEKAFTGGAEKYLWIPPSLPYYEMQGAYKNSKGFSKILVFSAWEMVPRMIGALVSYEAERLTVGKLVHQIKNQDKKNTGYFADGSRRYPVARLRFNVSNGEVRGMSLFALLYPSKTLSDMYLPIESLNNHESLEVIEKSVRLKLKEKLAIIEEKYGDSGNNKEDARWYYLAPMLMDGVIYAKHWIEDIVWEMNTDEEDTTSEVRSSSKDKRNKGFIAHIDKLRSYLDAPEEIHLGRKPEDLLETLVNMVLGSPAICIYRSNGRSTARATSLAKVFVNNFNLPESTAIIDLAYGRCRDDNSHWQNVLKYCKDGCFQAMIDEYIHMLKETAGFQSDGNQYQIVHDMMMDSLKIHTATYIADTYPDFKKRINGADRKSDGCRIRSSYAVGFTKDAGDNSKVVMRKENIRNAFNSPMRPFVLATTSIGQEGLDFHNYCRVIMHWNLPSNPIDVGRILRTFKIKKNVEVTDNGKIII</sequence>
<gene>
    <name evidence="2" type="ORF">SAMN02745243_01247</name>
</gene>
<protein>
    <recommendedName>
        <fullName evidence="1">Helicase ATP-binding domain-containing protein</fullName>
    </recommendedName>
</protein>
<name>A0A1M6LPU5_9FIRM</name>
<evidence type="ECO:0000313" key="3">
    <source>
        <dbReference type="Proteomes" id="UP000184301"/>
    </source>
</evidence>
<dbReference type="RefSeq" id="WP_231301769.1">
    <property type="nucleotide sequence ID" value="NZ_FQZY01000015.1"/>
</dbReference>
<organism evidence="2 3">
    <name type="scientific">Hespellia stercorisuis DSM 15480</name>
    <dbReference type="NCBI Taxonomy" id="1121950"/>
    <lineage>
        <taxon>Bacteria</taxon>
        <taxon>Bacillati</taxon>
        <taxon>Bacillota</taxon>
        <taxon>Clostridia</taxon>
        <taxon>Lachnospirales</taxon>
        <taxon>Lachnospiraceae</taxon>
        <taxon>Hespellia</taxon>
    </lineage>
</organism>
<accession>A0A1M6LPU5</accession>
<evidence type="ECO:0000313" key="2">
    <source>
        <dbReference type="EMBL" id="SHJ73200.1"/>
    </source>
</evidence>
<dbReference type="EMBL" id="FQZY01000015">
    <property type="protein sequence ID" value="SHJ73200.1"/>
    <property type="molecule type" value="Genomic_DNA"/>
</dbReference>
<dbReference type="STRING" id="1121950.SAMN02745243_01247"/>
<reference evidence="2 3" key="1">
    <citation type="submission" date="2016-11" db="EMBL/GenBank/DDBJ databases">
        <authorList>
            <person name="Jaros S."/>
            <person name="Januszkiewicz K."/>
            <person name="Wedrychowicz H."/>
        </authorList>
    </citation>
    <scope>NUCLEOTIDE SEQUENCE [LARGE SCALE GENOMIC DNA]</scope>
    <source>
        <strain evidence="2 3">DSM 15480</strain>
    </source>
</reference>
<dbReference type="SUPFAM" id="SSF52540">
    <property type="entry name" value="P-loop containing nucleoside triphosphate hydrolases"/>
    <property type="match status" value="1"/>
</dbReference>
<keyword evidence="3" id="KW-1185">Reference proteome</keyword>
<dbReference type="Proteomes" id="UP000184301">
    <property type="component" value="Unassembled WGS sequence"/>
</dbReference>
<proteinExistence type="predicted"/>
<dbReference type="SMART" id="SM00487">
    <property type="entry name" value="DEXDc"/>
    <property type="match status" value="1"/>
</dbReference>
<dbReference type="InterPro" id="IPR014001">
    <property type="entry name" value="Helicase_ATP-bd"/>
</dbReference>
<dbReference type="AlphaFoldDB" id="A0A1M6LPU5"/>